<dbReference type="PANTHER" id="PTHR47060">
    <property type="entry name" value="HOMEOBOX PROTEIN NOBOX"/>
    <property type="match status" value="1"/>
</dbReference>
<dbReference type="InterPro" id="IPR001356">
    <property type="entry name" value="HD"/>
</dbReference>
<evidence type="ECO:0000256" key="6">
    <source>
        <dbReference type="RuleBase" id="RU000682"/>
    </source>
</evidence>
<dbReference type="CDD" id="cd00086">
    <property type="entry name" value="homeodomain"/>
    <property type="match status" value="1"/>
</dbReference>
<keyword evidence="4 5" id="KW-0539">Nucleus</keyword>
<evidence type="ECO:0000256" key="5">
    <source>
        <dbReference type="PROSITE-ProRule" id="PRU00108"/>
    </source>
</evidence>
<accession>A0A7L0XT17</accession>
<dbReference type="PROSITE" id="PS50071">
    <property type="entry name" value="HOMEOBOX_2"/>
    <property type="match status" value="1"/>
</dbReference>
<dbReference type="InterPro" id="IPR000047">
    <property type="entry name" value="HTH_motif"/>
</dbReference>
<feature type="non-terminal residue" evidence="8">
    <location>
        <position position="1"/>
    </location>
</feature>
<dbReference type="EMBL" id="VXAW01010304">
    <property type="protein sequence ID" value="NXM06318.1"/>
    <property type="molecule type" value="Genomic_DNA"/>
</dbReference>
<keyword evidence="9" id="KW-1185">Reference proteome</keyword>
<evidence type="ECO:0000256" key="3">
    <source>
        <dbReference type="ARBA" id="ARBA00023155"/>
    </source>
</evidence>
<evidence type="ECO:0000256" key="2">
    <source>
        <dbReference type="ARBA" id="ARBA00023125"/>
    </source>
</evidence>
<evidence type="ECO:0000313" key="8">
    <source>
        <dbReference type="EMBL" id="NXM06318.1"/>
    </source>
</evidence>
<organism evidence="8 9">
    <name type="scientific">Tyrannus savana</name>
    <name type="common">Fork-tailed flycatcher</name>
    <name type="synonym">Muscivora tyrannus</name>
    <dbReference type="NCBI Taxonomy" id="137541"/>
    <lineage>
        <taxon>Eukaryota</taxon>
        <taxon>Metazoa</taxon>
        <taxon>Chordata</taxon>
        <taxon>Craniata</taxon>
        <taxon>Vertebrata</taxon>
        <taxon>Euteleostomi</taxon>
        <taxon>Archelosauria</taxon>
        <taxon>Archosauria</taxon>
        <taxon>Dinosauria</taxon>
        <taxon>Saurischia</taxon>
        <taxon>Theropoda</taxon>
        <taxon>Coelurosauria</taxon>
        <taxon>Aves</taxon>
        <taxon>Neognathae</taxon>
        <taxon>Neoaves</taxon>
        <taxon>Telluraves</taxon>
        <taxon>Australaves</taxon>
        <taxon>Passeriformes</taxon>
        <taxon>Tyrannidae</taxon>
        <taxon>Tyrannus</taxon>
    </lineage>
</organism>
<gene>
    <name evidence="8" type="primary">Nobox</name>
    <name evidence="8" type="ORF">TYRSAV_R01249</name>
</gene>
<dbReference type="InterPro" id="IPR009057">
    <property type="entry name" value="Homeodomain-like_sf"/>
</dbReference>
<evidence type="ECO:0000313" key="9">
    <source>
        <dbReference type="Proteomes" id="UP000537779"/>
    </source>
</evidence>
<feature type="domain" description="Homeobox" evidence="7">
    <location>
        <begin position="1"/>
        <end position="49"/>
    </location>
</feature>
<dbReference type="GO" id="GO:0000981">
    <property type="term" value="F:DNA-binding transcription factor activity, RNA polymerase II-specific"/>
    <property type="evidence" value="ECO:0007669"/>
    <property type="project" value="TreeGrafter"/>
</dbReference>
<dbReference type="Pfam" id="PF00046">
    <property type="entry name" value="Homeodomain"/>
    <property type="match status" value="1"/>
</dbReference>
<reference evidence="8 9" key="1">
    <citation type="submission" date="2019-09" db="EMBL/GenBank/DDBJ databases">
        <title>Bird 10,000 Genomes (B10K) Project - Family phase.</title>
        <authorList>
            <person name="Zhang G."/>
        </authorList>
    </citation>
    <scope>NUCLEOTIDE SEQUENCE [LARGE SCALE GENOMIC DNA]</scope>
    <source>
        <strain evidence="8">B10K-DU-001-37</strain>
        <tissue evidence="8">Muscle</tissue>
    </source>
</reference>
<dbReference type="InterPro" id="IPR042988">
    <property type="entry name" value="NOBOX"/>
</dbReference>
<name>A0A7L0XT17_TYRSA</name>
<comment type="caution">
    <text evidence="8">The sequence shown here is derived from an EMBL/GenBank/DDBJ whole genome shotgun (WGS) entry which is preliminary data.</text>
</comment>
<proteinExistence type="predicted"/>
<dbReference type="FunFam" id="1.10.10.60:FF:000679">
    <property type="entry name" value="Homeobox protein aristaless"/>
    <property type="match status" value="1"/>
</dbReference>
<dbReference type="Gene3D" id="1.10.10.60">
    <property type="entry name" value="Homeodomain-like"/>
    <property type="match status" value="1"/>
</dbReference>
<evidence type="ECO:0000256" key="1">
    <source>
        <dbReference type="ARBA" id="ARBA00004123"/>
    </source>
</evidence>
<dbReference type="AlphaFoldDB" id="A0A7L0XT17"/>
<keyword evidence="3 5" id="KW-0371">Homeobox</keyword>
<dbReference type="Proteomes" id="UP000537779">
    <property type="component" value="Unassembled WGS sequence"/>
</dbReference>
<dbReference type="SMART" id="SM00389">
    <property type="entry name" value="HOX"/>
    <property type="match status" value="1"/>
</dbReference>
<dbReference type="PRINTS" id="PR00031">
    <property type="entry name" value="HTHREPRESSR"/>
</dbReference>
<dbReference type="GO" id="GO:0005634">
    <property type="term" value="C:nucleus"/>
    <property type="evidence" value="ECO:0007669"/>
    <property type="project" value="UniProtKB-SubCell"/>
</dbReference>
<dbReference type="SUPFAM" id="SSF46689">
    <property type="entry name" value="Homeodomain-like"/>
    <property type="match status" value="1"/>
</dbReference>
<comment type="subcellular location">
    <subcellularLocation>
        <location evidence="1 5 6">Nucleus</location>
    </subcellularLocation>
</comment>
<evidence type="ECO:0000256" key="4">
    <source>
        <dbReference type="ARBA" id="ARBA00023242"/>
    </source>
</evidence>
<sequence>EQLEELEKVFQEDHYPDNEKRREIAAVVGVTPQRILVWFQNRRAKWRKSEKLSAKGSRKHPKS</sequence>
<feature type="DNA-binding region" description="Homeobox" evidence="5">
    <location>
        <begin position="3"/>
        <end position="50"/>
    </location>
</feature>
<keyword evidence="2 5" id="KW-0238">DNA-binding</keyword>
<evidence type="ECO:0000259" key="7">
    <source>
        <dbReference type="PROSITE" id="PS50071"/>
    </source>
</evidence>
<dbReference type="PANTHER" id="PTHR47060:SF1">
    <property type="entry name" value="HOMEOBOX PROTEIN NOBOX"/>
    <property type="match status" value="1"/>
</dbReference>
<protein>
    <submittedName>
        <fullName evidence="8">NOBOX protein</fullName>
    </submittedName>
</protein>
<feature type="non-terminal residue" evidence="8">
    <location>
        <position position="63"/>
    </location>
</feature>
<dbReference type="GO" id="GO:0000978">
    <property type="term" value="F:RNA polymerase II cis-regulatory region sequence-specific DNA binding"/>
    <property type="evidence" value="ECO:0007669"/>
    <property type="project" value="TreeGrafter"/>
</dbReference>